<dbReference type="GO" id="GO:0000976">
    <property type="term" value="F:transcription cis-regulatory region binding"/>
    <property type="evidence" value="ECO:0007669"/>
    <property type="project" value="TreeGrafter"/>
</dbReference>
<evidence type="ECO:0000256" key="2">
    <source>
        <dbReference type="ARBA" id="ARBA00023015"/>
    </source>
</evidence>
<dbReference type="PANTHER" id="PTHR30126:SF39">
    <property type="entry name" value="HTH-TYPE TRANSCRIPTIONAL REGULATOR CYSL"/>
    <property type="match status" value="1"/>
</dbReference>
<dbReference type="OrthoDB" id="9785745at2"/>
<dbReference type="RefSeq" id="WP_074977129.1">
    <property type="nucleotide sequence ID" value="NZ_FPAG01000002.1"/>
</dbReference>
<evidence type="ECO:0000313" key="7">
    <source>
        <dbReference type="Proteomes" id="UP000183209"/>
    </source>
</evidence>
<keyword evidence="3 6" id="KW-0238">DNA-binding</keyword>
<sequence length="294" mass="33571">MKNKLHIFKTVAHYNSFTKAAEQLSISQPAISKAVRTLEDTYKTTFFVRNRNAIELTDEGKAFLVYVNKILDVYAKIEEQFLTKKELFPERIQMGVSTTVGNYILPGVIAKFKTQFPQTNFKITSDNSENIEQLILNQQLDYGITEGKNTNPKLHFKKLIKDEIVLVTNAANRSIKNGTITIETLKEINMVGRESGSGTKDIIASALRDHQVDQLHTVVSFNSTEAIKNYLYYSNDYALLSIHSVTEDLLNNKLKVIDIKGIAIERWFYFVCRTGYQSGTMDALENFIHNNYNF</sequence>
<dbReference type="AlphaFoldDB" id="A0A1I6QSZ8"/>
<dbReference type="Proteomes" id="UP000183209">
    <property type="component" value="Unassembled WGS sequence"/>
</dbReference>
<protein>
    <submittedName>
        <fullName evidence="6">DNA-binding transcriptional regulator, LysR family</fullName>
    </submittedName>
</protein>
<evidence type="ECO:0000256" key="1">
    <source>
        <dbReference type="ARBA" id="ARBA00009437"/>
    </source>
</evidence>
<dbReference type="InterPro" id="IPR036388">
    <property type="entry name" value="WH-like_DNA-bd_sf"/>
</dbReference>
<evidence type="ECO:0000259" key="5">
    <source>
        <dbReference type="PROSITE" id="PS50931"/>
    </source>
</evidence>
<dbReference type="EMBL" id="FPAG01000002">
    <property type="protein sequence ID" value="SFS55462.1"/>
    <property type="molecule type" value="Genomic_DNA"/>
</dbReference>
<evidence type="ECO:0000256" key="4">
    <source>
        <dbReference type="ARBA" id="ARBA00023163"/>
    </source>
</evidence>
<dbReference type="Pfam" id="PF03466">
    <property type="entry name" value="LysR_substrate"/>
    <property type="match status" value="1"/>
</dbReference>
<keyword evidence="2" id="KW-0805">Transcription regulation</keyword>
<evidence type="ECO:0000256" key="3">
    <source>
        <dbReference type="ARBA" id="ARBA00023125"/>
    </source>
</evidence>
<dbReference type="GO" id="GO:0003700">
    <property type="term" value="F:DNA-binding transcription factor activity"/>
    <property type="evidence" value="ECO:0007669"/>
    <property type="project" value="InterPro"/>
</dbReference>
<name>A0A1I6QSZ8_9FLAO</name>
<dbReference type="SUPFAM" id="SSF53850">
    <property type="entry name" value="Periplasmic binding protein-like II"/>
    <property type="match status" value="1"/>
</dbReference>
<gene>
    <name evidence="6" type="ORF">SAMN04487906_0839</name>
</gene>
<organism evidence="6 7">
    <name type="scientific">Zhouia amylolytica</name>
    <dbReference type="NCBI Taxonomy" id="376730"/>
    <lineage>
        <taxon>Bacteria</taxon>
        <taxon>Pseudomonadati</taxon>
        <taxon>Bacteroidota</taxon>
        <taxon>Flavobacteriia</taxon>
        <taxon>Flavobacteriales</taxon>
        <taxon>Flavobacteriaceae</taxon>
        <taxon>Zhouia</taxon>
    </lineage>
</organism>
<dbReference type="InterPro" id="IPR000847">
    <property type="entry name" value="LysR_HTH_N"/>
</dbReference>
<dbReference type="InterPro" id="IPR005119">
    <property type="entry name" value="LysR_subst-bd"/>
</dbReference>
<dbReference type="PRINTS" id="PR00039">
    <property type="entry name" value="HTHLYSR"/>
</dbReference>
<dbReference type="PROSITE" id="PS50931">
    <property type="entry name" value="HTH_LYSR"/>
    <property type="match status" value="1"/>
</dbReference>
<dbReference type="Gene3D" id="3.40.190.290">
    <property type="match status" value="1"/>
</dbReference>
<keyword evidence="4" id="KW-0804">Transcription</keyword>
<reference evidence="6 7" key="1">
    <citation type="submission" date="2016-10" db="EMBL/GenBank/DDBJ databases">
        <authorList>
            <person name="de Groot N.N."/>
        </authorList>
    </citation>
    <scope>NUCLEOTIDE SEQUENCE [LARGE SCALE GENOMIC DNA]</scope>
    <source>
        <strain evidence="6 7">CGMCC 1.6114</strain>
    </source>
</reference>
<dbReference type="Gene3D" id="1.10.10.10">
    <property type="entry name" value="Winged helix-like DNA-binding domain superfamily/Winged helix DNA-binding domain"/>
    <property type="match status" value="1"/>
</dbReference>
<proteinExistence type="inferred from homology"/>
<dbReference type="InterPro" id="IPR036390">
    <property type="entry name" value="WH_DNA-bd_sf"/>
</dbReference>
<dbReference type="Pfam" id="PF00126">
    <property type="entry name" value="HTH_1"/>
    <property type="match status" value="1"/>
</dbReference>
<comment type="similarity">
    <text evidence="1">Belongs to the LysR transcriptional regulatory family.</text>
</comment>
<dbReference type="PANTHER" id="PTHR30126">
    <property type="entry name" value="HTH-TYPE TRANSCRIPTIONAL REGULATOR"/>
    <property type="match status" value="1"/>
</dbReference>
<evidence type="ECO:0000313" key="6">
    <source>
        <dbReference type="EMBL" id="SFS55462.1"/>
    </source>
</evidence>
<dbReference type="FunFam" id="1.10.10.10:FF:000001">
    <property type="entry name" value="LysR family transcriptional regulator"/>
    <property type="match status" value="1"/>
</dbReference>
<accession>A0A1I6QSZ8</accession>
<feature type="domain" description="HTH lysR-type" evidence="5">
    <location>
        <begin position="1"/>
        <end position="57"/>
    </location>
</feature>
<dbReference type="SUPFAM" id="SSF46785">
    <property type="entry name" value="Winged helix' DNA-binding domain"/>
    <property type="match status" value="1"/>
</dbReference>